<dbReference type="GO" id="GO:0007018">
    <property type="term" value="P:microtubule-based movement"/>
    <property type="evidence" value="ECO:0007669"/>
    <property type="project" value="InterPro"/>
</dbReference>
<dbReference type="Proteomes" id="UP000504618">
    <property type="component" value="Unplaced"/>
</dbReference>
<protein>
    <submittedName>
        <fullName evidence="6">Kinesin-like protein Klp98A</fullName>
    </submittedName>
</protein>
<evidence type="ECO:0000313" key="6">
    <source>
        <dbReference type="RefSeq" id="XP_024886208.1"/>
    </source>
</evidence>
<dbReference type="AlphaFoldDB" id="A0A6J1QWD6"/>
<dbReference type="Gene3D" id="3.40.850.10">
    <property type="entry name" value="Kinesin motor domain"/>
    <property type="match status" value="1"/>
</dbReference>
<dbReference type="InterPro" id="IPR001752">
    <property type="entry name" value="Kinesin_motor_dom"/>
</dbReference>
<organism evidence="5 6">
    <name type="scientific">Temnothorax curvispinosus</name>
    <dbReference type="NCBI Taxonomy" id="300111"/>
    <lineage>
        <taxon>Eukaryota</taxon>
        <taxon>Metazoa</taxon>
        <taxon>Ecdysozoa</taxon>
        <taxon>Arthropoda</taxon>
        <taxon>Hexapoda</taxon>
        <taxon>Insecta</taxon>
        <taxon>Pterygota</taxon>
        <taxon>Neoptera</taxon>
        <taxon>Endopterygota</taxon>
        <taxon>Hymenoptera</taxon>
        <taxon>Apocrita</taxon>
        <taxon>Aculeata</taxon>
        <taxon>Formicoidea</taxon>
        <taxon>Formicidae</taxon>
        <taxon>Myrmicinae</taxon>
        <taxon>Temnothorax</taxon>
    </lineage>
</organism>
<proteinExistence type="inferred from homology"/>
<dbReference type="GO" id="GO:0003777">
    <property type="term" value="F:microtubule motor activity"/>
    <property type="evidence" value="ECO:0007669"/>
    <property type="project" value="InterPro"/>
</dbReference>
<evidence type="ECO:0000313" key="5">
    <source>
        <dbReference type="Proteomes" id="UP000504618"/>
    </source>
</evidence>
<dbReference type="GO" id="GO:0008017">
    <property type="term" value="F:microtubule binding"/>
    <property type="evidence" value="ECO:0007669"/>
    <property type="project" value="InterPro"/>
</dbReference>
<dbReference type="GeneID" id="112463834"/>
<sequence>MASVKVAVRVRPFNKREVAMNEKLIVQMSGKRTRIFSTKVSTISPAARVTSIRPCRNVRGGGTSAFLIIQHHATFLSNRIIV</sequence>
<comment type="caution">
    <text evidence="3">Lacks conserved residue(s) required for the propagation of feature annotation.</text>
</comment>
<feature type="domain" description="Kinesin motor" evidence="4">
    <location>
        <begin position="3"/>
        <end position="82"/>
    </location>
</feature>
<accession>A0A6J1QWD6</accession>
<evidence type="ECO:0000259" key="4">
    <source>
        <dbReference type="PROSITE" id="PS50067"/>
    </source>
</evidence>
<dbReference type="PROSITE" id="PS50067">
    <property type="entry name" value="KINESIN_MOTOR_2"/>
    <property type="match status" value="1"/>
</dbReference>
<name>A0A6J1QWD6_9HYME</name>
<gene>
    <name evidence="6" type="primary">LOC112463834</name>
</gene>
<comment type="similarity">
    <text evidence="3">Belongs to the TRAFAC class myosin-kinesin ATPase superfamily. Kinesin family.</text>
</comment>
<dbReference type="InterPro" id="IPR036961">
    <property type="entry name" value="Kinesin_motor_dom_sf"/>
</dbReference>
<evidence type="ECO:0000256" key="1">
    <source>
        <dbReference type="ARBA" id="ARBA00022741"/>
    </source>
</evidence>
<dbReference type="RefSeq" id="XP_024886208.1">
    <property type="nucleotide sequence ID" value="XM_025030440.1"/>
</dbReference>
<keyword evidence="1" id="KW-0547">Nucleotide-binding</keyword>
<dbReference type="GO" id="GO:0005524">
    <property type="term" value="F:ATP binding"/>
    <property type="evidence" value="ECO:0007669"/>
    <property type="project" value="UniProtKB-KW"/>
</dbReference>
<dbReference type="OrthoDB" id="3176171at2759"/>
<reference evidence="6" key="1">
    <citation type="submission" date="2025-08" db="UniProtKB">
        <authorList>
            <consortium name="RefSeq"/>
        </authorList>
    </citation>
    <scope>IDENTIFICATION</scope>
    <source>
        <tissue evidence="6">Whole body</tissue>
    </source>
</reference>
<evidence type="ECO:0000256" key="3">
    <source>
        <dbReference type="PROSITE-ProRule" id="PRU00283"/>
    </source>
</evidence>
<evidence type="ECO:0000256" key="2">
    <source>
        <dbReference type="ARBA" id="ARBA00022840"/>
    </source>
</evidence>
<keyword evidence="5" id="KW-1185">Reference proteome</keyword>
<keyword evidence="2" id="KW-0067">ATP-binding</keyword>